<dbReference type="InterPro" id="IPR037103">
    <property type="entry name" value="Tubulin/FtsZ-like_C"/>
</dbReference>
<dbReference type="InterPro" id="IPR002453">
    <property type="entry name" value="Beta_tubulin"/>
</dbReference>
<dbReference type="InterPro" id="IPR008280">
    <property type="entry name" value="Tub_FtsZ_C"/>
</dbReference>
<accession>A0ABQ9UYP7</accession>
<keyword evidence="7" id="KW-0342">GTP-binding</keyword>
<dbReference type="PANTHER" id="PTHR11588">
    <property type="entry name" value="TUBULIN"/>
    <property type="match status" value="1"/>
</dbReference>
<dbReference type="PRINTS" id="PR01161">
    <property type="entry name" value="TUBULIN"/>
</dbReference>
<keyword evidence="5" id="KW-0493">Microtubule</keyword>
<dbReference type="PRINTS" id="PR01163">
    <property type="entry name" value="BETATUBULIN"/>
</dbReference>
<dbReference type="Pfam" id="PF03953">
    <property type="entry name" value="Tubulin_C"/>
    <property type="match status" value="1"/>
</dbReference>
<dbReference type="SUPFAM" id="SSF55307">
    <property type="entry name" value="Tubulin C-terminal domain-like"/>
    <property type="match status" value="1"/>
</dbReference>
<keyword evidence="4" id="KW-0963">Cytoplasm</keyword>
<dbReference type="InterPro" id="IPR036525">
    <property type="entry name" value="Tubulin/FtsZ_GTPase_sf"/>
</dbReference>
<sequence length="167" mass="18819">MNPFSVVPSPKVSDTVVEPYNATLSIHQLVGNTDETYCIDNEALCDICFRTLKLLRPAMLNSDLQKLAVNMVPFSHRHFFIPSFAPLTNQGSQQSRALTVPKLTQQMWDSKNMMVACNPHLMVAAICKGCMFTKEVDKQMLNVQNKNSCYFADGSPTMRKWLCDILP</sequence>
<evidence type="ECO:0000256" key="2">
    <source>
        <dbReference type="ARBA" id="ARBA00004496"/>
    </source>
</evidence>
<dbReference type="SMART" id="SM00865">
    <property type="entry name" value="Tubulin_C"/>
    <property type="match status" value="1"/>
</dbReference>
<keyword evidence="10" id="KW-1185">Reference proteome</keyword>
<dbReference type="InterPro" id="IPR018316">
    <property type="entry name" value="Tubulin/FtsZ_2-layer-sand-dom"/>
</dbReference>
<gene>
    <name evidence="9" type="ORF">P7K49_019906</name>
</gene>
<evidence type="ECO:0000256" key="4">
    <source>
        <dbReference type="ARBA" id="ARBA00022490"/>
    </source>
</evidence>
<evidence type="ECO:0000256" key="3">
    <source>
        <dbReference type="ARBA" id="ARBA00009636"/>
    </source>
</evidence>
<dbReference type="EMBL" id="JASSZA010000009">
    <property type="protein sequence ID" value="KAK2102239.1"/>
    <property type="molecule type" value="Genomic_DNA"/>
</dbReference>
<dbReference type="Gene3D" id="3.30.1330.20">
    <property type="entry name" value="Tubulin/FtsZ, C-terminal domain"/>
    <property type="match status" value="1"/>
</dbReference>
<keyword evidence="6" id="KW-0547">Nucleotide-binding</keyword>
<evidence type="ECO:0000256" key="7">
    <source>
        <dbReference type="ARBA" id="ARBA00023134"/>
    </source>
</evidence>
<dbReference type="Gene3D" id="3.40.50.1440">
    <property type="entry name" value="Tubulin/FtsZ, GTPase domain"/>
    <property type="match status" value="1"/>
</dbReference>
<organism evidence="9 10">
    <name type="scientific">Saguinus oedipus</name>
    <name type="common">Cotton-top tamarin</name>
    <name type="synonym">Oedipomidas oedipus</name>
    <dbReference type="NCBI Taxonomy" id="9490"/>
    <lineage>
        <taxon>Eukaryota</taxon>
        <taxon>Metazoa</taxon>
        <taxon>Chordata</taxon>
        <taxon>Craniata</taxon>
        <taxon>Vertebrata</taxon>
        <taxon>Euteleostomi</taxon>
        <taxon>Mammalia</taxon>
        <taxon>Eutheria</taxon>
        <taxon>Euarchontoglires</taxon>
        <taxon>Primates</taxon>
        <taxon>Haplorrhini</taxon>
        <taxon>Platyrrhini</taxon>
        <taxon>Cebidae</taxon>
        <taxon>Callitrichinae</taxon>
        <taxon>Saguinus</taxon>
    </lineage>
</organism>
<comment type="caution">
    <text evidence="9">The sequence shown here is derived from an EMBL/GenBank/DDBJ whole genome shotgun (WGS) entry which is preliminary data.</text>
</comment>
<reference evidence="9 10" key="1">
    <citation type="submission" date="2023-05" db="EMBL/GenBank/DDBJ databases">
        <title>B98-5 Cell Line De Novo Hybrid Assembly: An Optical Mapping Approach.</title>
        <authorList>
            <person name="Kananen K."/>
            <person name="Auerbach J.A."/>
            <person name="Kautto E."/>
            <person name="Blachly J.S."/>
        </authorList>
    </citation>
    <scope>NUCLEOTIDE SEQUENCE [LARGE SCALE GENOMIC DNA]</scope>
    <source>
        <strain evidence="9">B95-8</strain>
        <tissue evidence="9">Cell line</tissue>
    </source>
</reference>
<dbReference type="InterPro" id="IPR000217">
    <property type="entry name" value="Tubulin"/>
</dbReference>
<evidence type="ECO:0000313" key="10">
    <source>
        <dbReference type="Proteomes" id="UP001266305"/>
    </source>
</evidence>
<dbReference type="Proteomes" id="UP001266305">
    <property type="component" value="Unassembled WGS sequence"/>
</dbReference>
<evidence type="ECO:0000259" key="8">
    <source>
        <dbReference type="SMART" id="SM00865"/>
    </source>
</evidence>
<name>A0ABQ9UYP7_SAGOE</name>
<feature type="domain" description="Tubulin/FtsZ 2-layer sandwich" evidence="8">
    <location>
        <begin position="60"/>
        <end position="166"/>
    </location>
</feature>
<evidence type="ECO:0000256" key="5">
    <source>
        <dbReference type="ARBA" id="ARBA00022701"/>
    </source>
</evidence>
<evidence type="ECO:0000256" key="1">
    <source>
        <dbReference type="ARBA" id="ARBA00001946"/>
    </source>
</evidence>
<evidence type="ECO:0000256" key="6">
    <source>
        <dbReference type="ARBA" id="ARBA00022741"/>
    </source>
</evidence>
<evidence type="ECO:0000313" key="9">
    <source>
        <dbReference type="EMBL" id="KAK2102239.1"/>
    </source>
</evidence>
<proteinExistence type="inferred from homology"/>
<comment type="subcellular location">
    <subcellularLocation>
        <location evidence="2">Cytoplasm</location>
    </subcellularLocation>
</comment>
<comment type="similarity">
    <text evidence="3">Belongs to the tubulin family.</text>
</comment>
<dbReference type="SUPFAM" id="SSF52490">
    <property type="entry name" value="Tubulin nucleotide-binding domain-like"/>
    <property type="match status" value="1"/>
</dbReference>
<protein>
    <recommendedName>
        <fullName evidence="8">Tubulin/FtsZ 2-layer sandwich domain-containing protein</fullName>
    </recommendedName>
</protein>
<comment type="cofactor">
    <cofactor evidence="1">
        <name>Mg(2+)</name>
        <dbReference type="ChEBI" id="CHEBI:18420"/>
    </cofactor>
</comment>